<evidence type="ECO:0000313" key="4">
    <source>
        <dbReference type="Proteomes" id="UP001205105"/>
    </source>
</evidence>
<organism evidence="3 4">
    <name type="scientific">Chlorella ohadii</name>
    <dbReference type="NCBI Taxonomy" id="2649997"/>
    <lineage>
        <taxon>Eukaryota</taxon>
        <taxon>Viridiplantae</taxon>
        <taxon>Chlorophyta</taxon>
        <taxon>core chlorophytes</taxon>
        <taxon>Trebouxiophyceae</taxon>
        <taxon>Chlorellales</taxon>
        <taxon>Chlorellaceae</taxon>
        <taxon>Chlorella clade</taxon>
        <taxon>Chlorella</taxon>
    </lineage>
</organism>
<evidence type="ECO:0000256" key="2">
    <source>
        <dbReference type="SAM" id="MobiDB-lite"/>
    </source>
</evidence>
<dbReference type="Proteomes" id="UP001205105">
    <property type="component" value="Unassembled WGS sequence"/>
</dbReference>
<dbReference type="GO" id="GO:0005930">
    <property type="term" value="C:axoneme"/>
    <property type="evidence" value="ECO:0007669"/>
    <property type="project" value="UniProtKB-SubCell"/>
</dbReference>
<gene>
    <name evidence="3" type="ORF">COHA_004756</name>
</gene>
<keyword evidence="4" id="KW-1185">Reference proteome</keyword>
<name>A0AAD5DR56_9CHLO</name>
<dbReference type="AlphaFoldDB" id="A0AAD5DR56"/>
<evidence type="ECO:0000313" key="3">
    <source>
        <dbReference type="EMBL" id="KAI7841586.1"/>
    </source>
</evidence>
<sequence length="478" mass="50560">MRSLKIATRDEGPAPKLAALVGPALRGLHAAGPARLHCLEVSLEGCLALDAEGPQMLPVCTQLQRLTLSTGSPAVVAALPAGLTALDLAFLLPPELFKTEPGLQLLLDSTKELGRRVVMLTRLEELRYRTNAKVPGALPVPWAPQSLRRLCVKQPFLADATPYIHRLTRLEELDVVAQLPWSDEQEGGDQGQGDEEEGDDAEGGNQEEEEEEPVGGLSSLTALRFSACALRTAPAALSTLRALRSLSFEACPAASGMELFGLGSGSIKMDPELSGLTSLDTLRFLGCWLKHLPAELAGMKALRRLVVAPSRIEVHDNFFIQLHGGGQLADPGELLLGLAHLEEVELSSCSFAQPSPTVPLPLSVKRVSVWLGSGATGIGFGPQATGLEEVNISGGVLEAVPQCLAVAAASLRALHMRGPPEHPITQEDVWAVAPHACLNPPYREGRLSDGMPEDEDLGPPASFFADSGGGGEEACAIM</sequence>
<accession>A0AAD5DR56</accession>
<protein>
    <submittedName>
        <fullName evidence="3">Uncharacterized protein</fullName>
    </submittedName>
</protein>
<comment type="subcellular location">
    <subcellularLocation>
        <location evidence="1">Cytoplasm</location>
        <location evidence="1">Cytoskeleton</location>
        <location evidence="1">Cilium axoneme</location>
    </subcellularLocation>
</comment>
<proteinExistence type="predicted"/>
<dbReference type="InterPro" id="IPR032675">
    <property type="entry name" value="LRR_dom_sf"/>
</dbReference>
<dbReference type="EMBL" id="JADXDR010000062">
    <property type="protein sequence ID" value="KAI7841586.1"/>
    <property type="molecule type" value="Genomic_DNA"/>
</dbReference>
<feature type="region of interest" description="Disordered" evidence="2">
    <location>
        <begin position="182"/>
        <end position="215"/>
    </location>
</feature>
<comment type="caution">
    <text evidence="3">The sequence shown here is derived from an EMBL/GenBank/DDBJ whole genome shotgun (WGS) entry which is preliminary data.</text>
</comment>
<reference evidence="3" key="1">
    <citation type="submission" date="2020-11" db="EMBL/GenBank/DDBJ databases">
        <title>Chlorella ohadii genome sequencing and assembly.</title>
        <authorList>
            <person name="Murik O."/>
            <person name="Treves H."/>
            <person name="Kedem I."/>
            <person name="Shotland Y."/>
            <person name="Kaplan A."/>
        </authorList>
    </citation>
    <scope>NUCLEOTIDE SEQUENCE</scope>
    <source>
        <strain evidence="3">1</strain>
    </source>
</reference>
<feature type="compositionally biased region" description="Acidic residues" evidence="2">
    <location>
        <begin position="183"/>
        <end position="213"/>
    </location>
</feature>
<dbReference type="Gene3D" id="3.80.10.10">
    <property type="entry name" value="Ribonuclease Inhibitor"/>
    <property type="match status" value="1"/>
</dbReference>
<dbReference type="SUPFAM" id="SSF52058">
    <property type="entry name" value="L domain-like"/>
    <property type="match status" value="1"/>
</dbReference>
<evidence type="ECO:0000256" key="1">
    <source>
        <dbReference type="ARBA" id="ARBA00004430"/>
    </source>
</evidence>